<keyword evidence="2" id="KW-1185">Reference proteome</keyword>
<dbReference type="RefSeq" id="WP_341415104.1">
    <property type="nucleotide sequence ID" value="NZ_JBBPCC010000004.1"/>
</dbReference>
<sequence>MIYGKVLPGSWKRYQEDRTHRGYWGEPPSEYRELIFPLCEQEQVEFVPIDWVELDVWLDFDPFRGDDDNEREALKAELERWLYPFIISRRLGVGTHKFIKAAIRQADTAHRVRRMRAACPWAGDFFLSSFDEGKESLFFCRMF</sequence>
<evidence type="ECO:0000313" key="1">
    <source>
        <dbReference type="EMBL" id="MEK8128044.1"/>
    </source>
</evidence>
<proteinExistence type="predicted"/>
<organism evidence="1 2">
    <name type="scientific">Paenibacillus filicis</name>
    <dbReference type="NCBI Taxonomy" id="669464"/>
    <lineage>
        <taxon>Bacteria</taxon>
        <taxon>Bacillati</taxon>
        <taxon>Bacillota</taxon>
        <taxon>Bacilli</taxon>
        <taxon>Bacillales</taxon>
        <taxon>Paenibacillaceae</taxon>
        <taxon>Paenibacillus</taxon>
    </lineage>
</organism>
<name>A0ABU9DGP0_9BACL</name>
<evidence type="ECO:0000313" key="2">
    <source>
        <dbReference type="Proteomes" id="UP001469365"/>
    </source>
</evidence>
<accession>A0ABU9DGP0</accession>
<comment type="caution">
    <text evidence="1">The sequence shown here is derived from an EMBL/GenBank/DDBJ whole genome shotgun (WGS) entry which is preliminary data.</text>
</comment>
<dbReference type="EMBL" id="JBBPCC010000004">
    <property type="protein sequence ID" value="MEK8128044.1"/>
    <property type="molecule type" value="Genomic_DNA"/>
</dbReference>
<gene>
    <name evidence="1" type="ORF">WMW72_09035</name>
</gene>
<dbReference type="Proteomes" id="UP001469365">
    <property type="component" value="Unassembled WGS sequence"/>
</dbReference>
<protein>
    <submittedName>
        <fullName evidence="1">Uncharacterized protein</fullName>
    </submittedName>
</protein>
<reference evidence="1 2" key="1">
    <citation type="submission" date="2024-04" db="EMBL/GenBank/DDBJ databases">
        <title>draft genome sequnece of Paenibacillus filicis.</title>
        <authorList>
            <person name="Kim D.-U."/>
        </authorList>
    </citation>
    <scope>NUCLEOTIDE SEQUENCE [LARGE SCALE GENOMIC DNA]</scope>
    <source>
        <strain evidence="1 2">KACC14197</strain>
    </source>
</reference>